<evidence type="ECO:0000313" key="4">
    <source>
        <dbReference type="EMBL" id="KCZ91231.1"/>
    </source>
</evidence>
<dbReference type="Pfam" id="PF13202">
    <property type="entry name" value="EF-hand_5"/>
    <property type="match status" value="2"/>
</dbReference>
<dbReference type="PROSITE" id="PS00018">
    <property type="entry name" value="EF_HAND_1"/>
    <property type="match status" value="1"/>
</dbReference>
<name>A0A059FL22_9PROT</name>
<dbReference type="InterPro" id="IPR011992">
    <property type="entry name" value="EF-hand-dom_pair"/>
</dbReference>
<dbReference type="eggNOG" id="ENOG50315KZ">
    <property type="taxonomic scope" value="Bacteria"/>
</dbReference>
<dbReference type="SUPFAM" id="SSF47473">
    <property type="entry name" value="EF-hand"/>
    <property type="match status" value="1"/>
</dbReference>
<dbReference type="OrthoDB" id="7619587at2"/>
<dbReference type="EMBL" id="ARYJ01000001">
    <property type="protein sequence ID" value="KCZ91231.1"/>
    <property type="molecule type" value="Genomic_DNA"/>
</dbReference>
<dbReference type="PROSITE" id="PS50222">
    <property type="entry name" value="EF_HAND_2"/>
    <property type="match status" value="1"/>
</dbReference>
<dbReference type="InterPro" id="IPR018247">
    <property type="entry name" value="EF_Hand_1_Ca_BS"/>
</dbReference>
<feature type="chain" id="PRO_5001572545" description="EF-hand domain-containing protein" evidence="2">
    <location>
        <begin position="23"/>
        <end position="185"/>
    </location>
</feature>
<feature type="signal peptide" evidence="2">
    <location>
        <begin position="1"/>
        <end position="22"/>
    </location>
</feature>
<feature type="region of interest" description="Disordered" evidence="1">
    <location>
        <begin position="155"/>
        <end position="185"/>
    </location>
</feature>
<dbReference type="RefSeq" id="WP_051597244.1">
    <property type="nucleotide sequence ID" value="NZ_ARYJ01000001.1"/>
</dbReference>
<dbReference type="Proteomes" id="UP000024816">
    <property type="component" value="Unassembled WGS sequence"/>
</dbReference>
<dbReference type="Gene3D" id="1.10.238.10">
    <property type="entry name" value="EF-hand"/>
    <property type="match status" value="1"/>
</dbReference>
<evidence type="ECO:0000256" key="2">
    <source>
        <dbReference type="SAM" id="SignalP"/>
    </source>
</evidence>
<dbReference type="STRING" id="1280952.HJA_01795"/>
<accession>A0A059FL22</accession>
<dbReference type="PATRIC" id="fig|1280952.3.peg.365"/>
<dbReference type="AlphaFoldDB" id="A0A059FL22"/>
<comment type="caution">
    <text evidence="4">The sequence shown here is derived from an EMBL/GenBank/DDBJ whole genome shotgun (WGS) entry which is preliminary data.</text>
</comment>
<feature type="domain" description="EF-hand" evidence="3">
    <location>
        <begin position="58"/>
        <end position="85"/>
    </location>
</feature>
<evidence type="ECO:0000259" key="3">
    <source>
        <dbReference type="PROSITE" id="PS50222"/>
    </source>
</evidence>
<sequence>MILRPIALAGALLIAAAVPAAAQEAQDEIVRLPGQGFTKPEARRPKGTPERLVAGGGLFLSFDTNGDGEITRAELEAGTKAAFRNADTNGDGYLTAFEQINWAESLPTRDDSLANPVRFDPNLDRRVSPEEFEAVIAELADHYAEETSDVIVIASLKAPKPRPERDERSPFDTGQRAPRGTPGGS</sequence>
<evidence type="ECO:0000313" key="5">
    <source>
        <dbReference type="Proteomes" id="UP000024816"/>
    </source>
</evidence>
<protein>
    <recommendedName>
        <fullName evidence="3">EF-hand domain-containing protein</fullName>
    </recommendedName>
</protein>
<feature type="compositionally biased region" description="Basic and acidic residues" evidence="1">
    <location>
        <begin position="161"/>
        <end position="170"/>
    </location>
</feature>
<organism evidence="4 5">
    <name type="scientific">Hyphomonas jannaschiana VP2</name>
    <dbReference type="NCBI Taxonomy" id="1280952"/>
    <lineage>
        <taxon>Bacteria</taxon>
        <taxon>Pseudomonadati</taxon>
        <taxon>Pseudomonadota</taxon>
        <taxon>Alphaproteobacteria</taxon>
        <taxon>Hyphomonadales</taxon>
        <taxon>Hyphomonadaceae</taxon>
        <taxon>Hyphomonas</taxon>
    </lineage>
</organism>
<dbReference type="InterPro" id="IPR002048">
    <property type="entry name" value="EF_hand_dom"/>
</dbReference>
<keyword evidence="5" id="KW-1185">Reference proteome</keyword>
<gene>
    <name evidence="4" type="ORF">HJA_01795</name>
</gene>
<proteinExistence type="predicted"/>
<reference evidence="4 5" key="1">
    <citation type="journal article" date="2014" name="Antonie Van Leeuwenhoek">
        <title>Hyphomonas beringensis sp. nov. and Hyphomonas chukchiensis sp. nov., isolated from surface seawater of the Bering Sea and Chukchi Sea.</title>
        <authorList>
            <person name="Li C."/>
            <person name="Lai Q."/>
            <person name="Li G."/>
            <person name="Dong C."/>
            <person name="Wang J."/>
            <person name="Liao Y."/>
            <person name="Shao Z."/>
        </authorList>
    </citation>
    <scope>NUCLEOTIDE SEQUENCE [LARGE SCALE GENOMIC DNA]</scope>
    <source>
        <strain evidence="4 5">VP2</strain>
    </source>
</reference>
<evidence type="ECO:0000256" key="1">
    <source>
        <dbReference type="SAM" id="MobiDB-lite"/>
    </source>
</evidence>
<keyword evidence="2" id="KW-0732">Signal</keyword>
<dbReference type="GO" id="GO:0005509">
    <property type="term" value="F:calcium ion binding"/>
    <property type="evidence" value="ECO:0007669"/>
    <property type="project" value="InterPro"/>
</dbReference>